<name>A0A1G6H5D6_9BACI</name>
<dbReference type="STRING" id="1612202.SAMN05421734_102260"/>
<keyword evidence="1" id="KW-0472">Membrane</keyword>
<evidence type="ECO:0000313" key="2">
    <source>
        <dbReference type="EMBL" id="SDB89500.1"/>
    </source>
</evidence>
<dbReference type="Proteomes" id="UP000242949">
    <property type="component" value="Unassembled WGS sequence"/>
</dbReference>
<proteinExistence type="predicted"/>
<organism evidence="2 3">
    <name type="scientific">Pelagirhabdus alkalitolerans</name>
    <dbReference type="NCBI Taxonomy" id="1612202"/>
    <lineage>
        <taxon>Bacteria</taxon>
        <taxon>Bacillati</taxon>
        <taxon>Bacillota</taxon>
        <taxon>Bacilli</taxon>
        <taxon>Bacillales</taxon>
        <taxon>Bacillaceae</taxon>
        <taxon>Pelagirhabdus</taxon>
    </lineage>
</organism>
<evidence type="ECO:0000313" key="3">
    <source>
        <dbReference type="Proteomes" id="UP000242949"/>
    </source>
</evidence>
<dbReference type="OrthoDB" id="2664546at2"/>
<accession>A0A1G6H5D6</accession>
<keyword evidence="1" id="KW-0812">Transmembrane</keyword>
<feature type="transmembrane region" description="Helical" evidence="1">
    <location>
        <begin position="12"/>
        <end position="33"/>
    </location>
</feature>
<keyword evidence="3" id="KW-1185">Reference proteome</keyword>
<evidence type="ECO:0000256" key="1">
    <source>
        <dbReference type="SAM" id="Phobius"/>
    </source>
</evidence>
<gene>
    <name evidence="2" type="ORF">SAMN05421734_102260</name>
</gene>
<dbReference type="RefSeq" id="WP_090793210.1">
    <property type="nucleotide sequence ID" value="NZ_FMYI01000002.1"/>
</dbReference>
<dbReference type="AlphaFoldDB" id="A0A1G6H5D6"/>
<keyword evidence="1" id="KW-1133">Transmembrane helix</keyword>
<protein>
    <submittedName>
        <fullName evidence="2">Uncharacterized protein</fullName>
    </submittedName>
</protein>
<sequence length="234" mass="26113">MSSGHQHHFYKRLSFWVPFTMIIITTLIIFSIATDDTPTKSLDEPLLNEHPSPDEVAGVFEVYEFNGTGDETTEGFEIENGLAMIDLTHEGEGSFSVQLNDQSGDSQTLVDVTGGFDGRLFMSSEETEQYTLAIQAEDNWSISVDQNLPESIDDEPHQLTGSGYEAIYIGLTEGDRQFNITHDGDEAFLVTLNQSFVLVDESGEFDDTITVEITSDQFAVIEIQAYDNWSIEIE</sequence>
<reference evidence="3" key="1">
    <citation type="submission" date="2016-09" db="EMBL/GenBank/DDBJ databases">
        <authorList>
            <person name="Varghese N."/>
            <person name="Submissions S."/>
        </authorList>
    </citation>
    <scope>NUCLEOTIDE SEQUENCE [LARGE SCALE GENOMIC DNA]</scope>
    <source>
        <strain evidence="3">S5</strain>
    </source>
</reference>
<dbReference type="EMBL" id="FMYI01000002">
    <property type="protein sequence ID" value="SDB89500.1"/>
    <property type="molecule type" value="Genomic_DNA"/>
</dbReference>